<dbReference type="Gene3D" id="3.40.1810.10">
    <property type="entry name" value="Transcription factor, MADS-box"/>
    <property type="match status" value="1"/>
</dbReference>
<evidence type="ECO:0000313" key="7">
    <source>
        <dbReference type="EMBL" id="KAK7267583.1"/>
    </source>
</evidence>
<accession>A0AAN9F560</accession>
<dbReference type="Proteomes" id="UP001372338">
    <property type="component" value="Unassembled WGS sequence"/>
</dbReference>
<name>A0AAN9F560_CROPI</name>
<dbReference type="PANTHER" id="PTHR11945">
    <property type="entry name" value="MADS BOX PROTEIN"/>
    <property type="match status" value="1"/>
</dbReference>
<evidence type="ECO:0000256" key="3">
    <source>
        <dbReference type="ARBA" id="ARBA00023125"/>
    </source>
</evidence>
<feature type="domain" description="MADS-box" evidence="6">
    <location>
        <begin position="1"/>
        <end position="47"/>
    </location>
</feature>
<evidence type="ECO:0000256" key="5">
    <source>
        <dbReference type="ARBA" id="ARBA00023242"/>
    </source>
</evidence>
<keyword evidence="2" id="KW-0805">Transcription regulation</keyword>
<evidence type="ECO:0000313" key="8">
    <source>
        <dbReference type="Proteomes" id="UP001372338"/>
    </source>
</evidence>
<dbReference type="PANTHER" id="PTHR11945:SF425">
    <property type="entry name" value="MADS-BOX TRANSCRIPTION FACTOR FAMILY PROTEIN"/>
    <property type="match status" value="1"/>
</dbReference>
<dbReference type="PRINTS" id="PR00404">
    <property type="entry name" value="MADSDOMAIN"/>
</dbReference>
<evidence type="ECO:0000256" key="2">
    <source>
        <dbReference type="ARBA" id="ARBA00023015"/>
    </source>
</evidence>
<dbReference type="PROSITE" id="PS50066">
    <property type="entry name" value="MADS_BOX_2"/>
    <property type="match status" value="1"/>
</dbReference>
<sequence length="156" mass="18145">MTRSKVTLAYIGDVNARKACFRKRQKGIMKKVSEITVLCGIQACVIIKNPFNSEIEVWPNPEKAKQVIERYHTASIKNETKNMTQEGLLELKISKAQDKLDKQRKENNEKKMTQAMLDYMKTRKLPNDLTVAYLEDMDKFAEQYMKKIENKIAILD</sequence>
<organism evidence="7 8">
    <name type="scientific">Crotalaria pallida</name>
    <name type="common">Smooth rattlebox</name>
    <name type="synonym">Crotalaria striata</name>
    <dbReference type="NCBI Taxonomy" id="3830"/>
    <lineage>
        <taxon>Eukaryota</taxon>
        <taxon>Viridiplantae</taxon>
        <taxon>Streptophyta</taxon>
        <taxon>Embryophyta</taxon>
        <taxon>Tracheophyta</taxon>
        <taxon>Spermatophyta</taxon>
        <taxon>Magnoliopsida</taxon>
        <taxon>eudicotyledons</taxon>
        <taxon>Gunneridae</taxon>
        <taxon>Pentapetalae</taxon>
        <taxon>rosids</taxon>
        <taxon>fabids</taxon>
        <taxon>Fabales</taxon>
        <taxon>Fabaceae</taxon>
        <taxon>Papilionoideae</taxon>
        <taxon>50 kb inversion clade</taxon>
        <taxon>genistoids sensu lato</taxon>
        <taxon>core genistoids</taxon>
        <taxon>Crotalarieae</taxon>
        <taxon>Crotalaria</taxon>
    </lineage>
</organism>
<reference evidence="7 8" key="1">
    <citation type="submission" date="2024-01" db="EMBL/GenBank/DDBJ databases">
        <title>The genomes of 5 underutilized Papilionoideae crops provide insights into root nodulation and disease resistanc.</title>
        <authorList>
            <person name="Yuan L."/>
        </authorList>
    </citation>
    <scope>NUCLEOTIDE SEQUENCE [LARGE SCALE GENOMIC DNA]</scope>
    <source>
        <strain evidence="7">ZHUSHIDOU_FW_LH</strain>
        <tissue evidence="7">Leaf</tissue>
    </source>
</reference>
<keyword evidence="5" id="KW-0539">Nucleus</keyword>
<dbReference type="GO" id="GO:0046983">
    <property type="term" value="F:protein dimerization activity"/>
    <property type="evidence" value="ECO:0007669"/>
    <property type="project" value="InterPro"/>
</dbReference>
<comment type="caution">
    <text evidence="7">The sequence shown here is derived from an EMBL/GenBank/DDBJ whole genome shotgun (WGS) entry which is preliminary data.</text>
</comment>
<proteinExistence type="predicted"/>
<dbReference type="GO" id="GO:0045944">
    <property type="term" value="P:positive regulation of transcription by RNA polymerase II"/>
    <property type="evidence" value="ECO:0007669"/>
    <property type="project" value="InterPro"/>
</dbReference>
<evidence type="ECO:0000256" key="4">
    <source>
        <dbReference type="ARBA" id="ARBA00023163"/>
    </source>
</evidence>
<dbReference type="Pfam" id="PF00319">
    <property type="entry name" value="SRF-TF"/>
    <property type="match status" value="1"/>
</dbReference>
<dbReference type="GO" id="GO:0000981">
    <property type="term" value="F:DNA-binding transcription factor activity, RNA polymerase II-specific"/>
    <property type="evidence" value="ECO:0007669"/>
    <property type="project" value="InterPro"/>
</dbReference>
<dbReference type="GO" id="GO:0000978">
    <property type="term" value="F:RNA polymerase II cis-regulatory region sequence-specific DNA binding"/>
    <property type="evidence" value="ECO:0007669"/>
    <property type="project" value="TreeGrafter"/>
</dbReference>
<dbReference type="AlphaFoldDB" id="A0AAN9F560"/>
<dbReference type="SUPFAM" id="SSF55455">
    <property type="entry name" value="SRF-like"/>
    <property type="match status" value="1"/>
</dbReference>
<evidence type="ECO:0000256" key="1">
    <source>
        <dbReference type="ARBA" id="ARBA00004123"/>
    </source>
</evidence>
<dbReference type="InterPro" id="IPR036879">
    <property type="entry name" value="TF_MADSbox_sf"/>
</dbReference>
<dbReference type="CDD" id="cd00266">
    <property type="entry name" value="MADS_SRF_like"/>
    <property type="match status" value="1"/>
</dbReference>
<keyword evidence="4" id="KW-0804">Transcription</keyword>
<gene>
    <name evidence="7" type="ORF">RIF29_20261</name>
</gene>
<keyword evidence="8" id="KW-1185">Reference proteome</keyword>
<dbReference type="GO" id="GO:0005634">
    <property type="term" value="C:nucleus"/>
    <property type="evidence" value="ECO:0007669"/>
    <property type="project" value="UniProtKB-SubCell"/>
</dbReference>
<keyword evidence="3" id="KW-0238">DNA-binding</keyword>
<protein>
    <recommendedName>
        <fullName evidence="6">MADS-box domain-containing protein</fullName>
    </recommendedName>
</protein>
<comment type="subcellular location">
    <subcellularLocation>
        <location evidence="1">Nucleus</location>
    </subcellularLocation>
</comment>
<dbReference type="InterPro" id="IPR002100">
    <property type="entry name" value="TF_MADSbox"/>
</dbReference>
<dbReference type="InterPro" id="IPR033897">
    <property type="entry name" value="SRF-like_MADS-box"/>
</dbReference>
<dbReference type="SMART" id="SM00432">
    <property type="entry name" value="MADS"/>
    <property type="match status" value="1"/>
</dbReference>
<dbReference type="EMBL" id="JAYWIO010000004">
    <property type="protein sequence ID" value="KAK7267583.1"/>
    <property type="molecule type" value="Genomic_DNA"/>
</dbReference>
<evidence type="ECO:0000259" key="6">
    <source>
        <dbReference type="PROSITE" id="PS50066"/>
    </source>
</evidence>